<dbReference type="STRING" id="179408.Osc7112_6160"/>
<dbReference type="RefSeq" id="WP_015179540.1">
    <property type="nucleotide sequence ID" value="NC_019729.1"/>
</dbReference>
<dbReference type="Gene3D" id="3.40.50.1240">
    <property type="entry name" value="Phosphoglycerate mutase-like"/>
    <property type="match status" value="1"/>
</dbReference>
<evidence type="ECO:0000313" key="1">
    <source>
        <dbReference type="EMBL" id="AFZ10344.1"/>
    </source>
</evidence>
<dbReference type="InterPro" id="IPR050275">
    <property type="entry name" value="PGM_Phosphatase"/>
</dbReference>
<dbReference type="PANTHER" id="PTHR48100">
    <property type="entry name" value="BROAD-SPECIFICITY PHOSPHATASE YOR283W-RELATED"/>
    <property type="match status" value="1"/>
</dbReference>
<dbReference type="PROSITE" id="PS00175">
    <property type="entry name" value="PG_MUTASE"/>
    <property type="match status" value="1"/>
</dbReference>
<evidence type="ECO:0000313" key="2">
    <source>
        <dbReference type="Proteomes" id="UP000010478"/>
    </source>
</evidence>
<dbReference type="CDD" id="cd07067">
    <property type="entry name" value="HP_PGM_like"/>
    <property type="match status" value="1"/>
</dbReference>
<dbReference type="eggNOG" id="COG0406">
    <property type="taxonomic scope" value="Bacteria"/>
</dbReference>
<dbReference type="HOGENOM" id="CLU_096452_0_0_3"/>
<dbReference type="InterPro" id="IPR001345">
    <property type="entry name" value="PG/BPGM_mutase_AS"/>
</dbReference>
<sequence length="230" mass="25585">MSIWIIRHGQSQSNAGLATIGPHENALSELGDRQSRCIPTAVKQTPDLIVTSPYLRTQLTAQPLIQQFPHTPVEVWQVQEFTYLDLQFDQPTTTQARKPLSKAYWDRCDPEYVDGPNAESLVQLMERVRTTLNQLQQQSGFVVVFSHGFFIKAMLWQILANPTVIDAVAMNRLLGFSRGFPVPNASILQVEFDSDGIAHWSSFITNHLPPELESAAPDATAASDAGDRPS</sequence>
<dbReference type="SUPFAM" id="SSF53254">
    <property type="entry name" value="Phosphoglycerate mutase-like"/>
    <property type="match status" value="1"/>
</dbReference>
<dbReference type="Proteomes" id="UP000010478">
    <property type="component" value="Chromosome"/>
</dbReference>
<dbReference type="InterPro" id="IPR013078">
    <property type="entry name" value="His_Pase_superF_clade-1"/>
</dbReference>
<dbReference type="InterPro" id="IPR029033">
    <property type="entry name" value="His_PPase_superfam"/>
</dbReference>
<name>K9VS00_9CYAN</name>
<keyword evidence="2" id="KW-1185">Reference proteome</keyword>
<dbReference type="Pfam" id="PF00300">
    <property type="entry name" value="His_Phos_1"/>
    <property type="match status" value="1"/>
</dbReference>
<accession>K9VS00</accession>
<protein>
    <submittedName>
        <fullName evidence="1">Phosphoglycerate mutase</fullName>
    </submittedName>
</protein>
<reference evidence="1 2" key="1">
    <citation type="submission" date="2012-05" db="EMBL/GenBank/DDBJ databases">
        <title>Finished chromosome of genome of Oscillatoria sp. PCC 7112.</title>
        <authorList>
            <consortium name="US DOE Joint Genome Institute"/>
            <person name="Gugger M."/>
            <person name="Coursin T."/>
            <person name="Rippka R."/>
            <person name="Tandeau De Marsac N."/>
            <person name="Huntemann M."/>
            <person name="Wei C.-L."/>
            <person name="Han J."/>
            <person name="Detter J.C."/>
            <person name="Han C."/>
            <person name="Tapia R."/>
            <person name="Davenport K."/>
            <person name="Daligault H."/>
            <person name="Erkkila T."/>
            <person name="Gu W."/>
            <person name="Munk A.C.C."/>
            <person name="Teshima H."/>
            <person name="Xu Y."/>
            <person name="Chain P."/>
            <person name="Chen A."/>
            <person name="Krypides N."/>
            <person name="Mavromatis K."/>
            <person name="Markowitz V."/>
            <person name="Szeto E."/>
            <person name="Ivanova N."/>
            <person name="Mikhailova N."/>
            <person name="Ovchinnikova G."/>
            <person name="Pagani I."/>
            <person name="Pati A."/>
            <person name="Goodwin L."/>
            <person name="Peters L."/>
            <person name="Pitluck S."/>
            <person name="Woyke T."/>
            <person name="Kerfeld C."/>
        </authorList>
    </citation>
    <scope>NUCLEOTIDE SEQUENCE [LARGE SCALE GENOMIC DNA]</scope>
    <source>
        <strain evidence="1 2">PCC 7112</strain>
    </source>
</reference>
<dbReference type="EMBL" id="CP003614">
    <property type="protein sequence ID" value="AFZ10344.1"/>
    <property type="molecule type" value="Genomic_DNA"/>
</dbReference>
<dbReference type="SMART" id="SM00855">
    <property type="entry name" value="PGAM"/>
    <property type="match status" value="1"/>
</dbReference>
<dbReference type="OrthoDB" id="7925971at2"/>
<gene>
    <name evidence="1" type="ORF">Osc7112_6160</name>
</gene>
<dbReference type="KEGG" id="oni:Osc7112_6160"/>
<dbReference type="GO" id="GO:0016791">
    <property type="term" value="F:phosphatase activity"/>
    <property type="evidence" value="ECO:0007669"/>
    <property type="project" value="TreeGrafter"/>
</dbReference>
<dbReference type="AlphaFoldDB" id="K9VS00"/>
<proteinExistence type="predicted"/>
<organism evidence="1 2">
    <name type="scientific">Phormidium nigroviride PCC 7112</name>
    <dbReference type="NCBI Taxonomy" id="179408"/>
    <lineage>
        <taxon>Bacteria</taxon>
        <taxon>Bacillati</taxon>
        <taxon>Cyanobacteriota</taxon>
        <taxon>Cyanophyceae</taxon>
        <taxon>Oscillatoriophycideae</taxon>
        <taxon>Oscillatoriales</taxon>
        <taxon>Oscillatoriaceae</taxon>
        <taxon>Phormidium</taxon>
    </lineage>
</organism>